<dbReference type="Pfam" id="PF00731">
    <property type="entry name" value="AIRC"/>
    <property type="match status" value="1"/>
</dbReference>
<sequence>MDLEFKNILQKYKDGKITEKEVEKLLKLSYIEDILDGTDGLRITNLDTNRRYRTGVPEVIYAEGKDIEDTISFLVKMYLKNNYAFATRLKKEDIKNPENLDKIKEMIENELSKQYTHNHNNENENELENCEIIINKRARYIYLINKDYAEKMQNMPKMGKVGILAGGTSDIPVAEEAKITVELMNCEVIQMYDVGVAGIHRLLKPLKLMIEKEVDCIIAIAGMEGALPSVVSSLVDVPVIAVPTSVGYGMKYTPLLTMLHSCSPGIAVVNLDNGFGAGSFAGLICLNSYKKRNDEF</sequence>
<evidence type="ECO:0000259" key="1">
    <source>
        <dbReference type="SMART" id="SM01001"/>
    </source>
</evidence>
<dbReference type="SMART" id="SM01001">
    <property type="entry name" value="AIRC"/>
    <property type="match status" value="1"/>
</dbReference>
<reference evidence="2" key="1">
    <citation type="submission" date="2021-03" db="EMBL/GenBank/DDBJ databases">
        <title>Genomic Encyclopedia of Type Strains, Phase IV (KMG-V): Genome sequencing to study the core and pangenomes of soil and plant-associated prokaryotes.</title>
        <authorList>
            <person name="Whitman W."/>
        </authorList>
    </citation>
    <scope>NUCLEOTIDE SEQUENCE</scope>
    <source>
        <strain evidence="2">C4</strain>
    </source>
</reference>
<dbReference type="Proteomes" id="UP000740329">
    <property type="component" value="Unassembled WGS sequence"/>
</dbReference>
<comment type="caution">
    <text evidence="2">The sequence shown here is derived from an EMBL/GenBank/DDBJ whole genome shotgun (WGS) entry which is preliminary data.</text>
</comment>
<dbReference type="PANTHER" id="PTHR43064:SF1">
    <property type="entry name" value="SLL1489 PROTEIN"/>
    <property type="match status" value="1"/>
</dbReference>
<name>A0A8J7S0F4_METVO</name>
<proteinExistence type="predicted"/>
<dbReference type="PANTHER" id="PTHR43064">
    <property type="entry name" value="PHOSPHORIBOSYLAMINOIMIDAZOLE CARBOXYLASE-RELATED"/>
    <property type="match status" value="1"/>
</dbReference>
<dbReference type="Gene3D" id="3.40.50.1970">
    <property type="match status" value="1"/>
</dbReference>
<dbReference type="AlphaFoldDB" id="A0A8J7S0F4"/>
<dbReference type="GO" id="GO:0016787">
    <property type="term" value="F:hydrolase activity"/>
    <property type="evidence" value="ECO:0007669"/>
    <property type="project" value="InterPro"/>
</dbReference>
<dbReference type="GO" id="GO:0006189">
    <property type="term" value="P:'de novo' IMP biosynthetic process"/>
    <property type="evidence" value="ECO:0007669"/>
    <property type="project" value="InterPro"/>
</dbReference>
<protein>
    <submittedName>
        <fullName evidence="2">NCAIR mutase (PurE)-related protein</fullName>
    </submittedName>
</protein>
<evidence type="ECO:0000313" key="3">
    <source>
        <dbReference type="Proteomes" id="UP000740329"/>
    </source>
</evidence>
<dbReference type="InterPro" id="IPR000031">
    <property type="entry name" value="PurE_dom"/>
</dbReference>
<dbReference type="NCBIfam" id="NF033503">
    <property type="entry name" value="LarB"/>
    <property type="match status" value="1"/>
</dbReference>
<dbReference type="SUPFAM" id="SSF52255">
    <property type="entry name" value="N5-CAIR mutase (phosphoribosylaminoimidazole carboxylase, PurE)"/>
    <property type="match status" value="1"/>
</dbReference>
<evidence type="ECO:0000313" key="2">
    <source>
        <dbReference type="EMBL" id="MBP2201110.1"/>
    </source>
</evidence>
<accession>A0A8J7S0F4</accession>
<dbReference type="InterPro" id="IPR039476">
    <property type="entry name" value="P2CMN_synthase_LarB"/>
</dbReference>
<gene>
    <name evidence="2" type="ORF">J3E07_000508</name>
</gene>
<dbReference type="RefSeq" id="WP_209590574.1">
    <property type="nucleotide sequence ID" value="NZ_JAGGMV010000001.1"/>
</dbReference>
<organism evidence="2 3">
    <name type="scientific">Methanococcus voltae</name>
    <dbReference type="NCBI Taxonomy" id="2188"/>
    <lineage>
        <taxon>Archaea</taxon>
        <taxon>Methanobacteriati</taxon>
        <taxon>Methanobacteriota</taxon>
        <taxon>Methanomada group</taxon>
        <taxon>Methanococci</taxon>
        <taxon>Methanococcales</taxon>
        <taxon>Methanococcaceae</taxon>
        <taxon>Methanococcus</taxon>
    </lineage>
</organism>
<dbReference type="EMBL" id="JAGGMV010000001">
    <property type="protein sequence ID" value="MBP2201110.1"/>
    <property type="molecule type" value="Genomic_DNA"/>
</dbReference>
<feature type="domain" description="PurE" evidence="1">
    <location>
        <begin position="159"/>
        <end position="296"/>
    </location>
</feature>